<dbReference type="SMART" id="SM00248">
    <property type="entry name" value="ANK"/>
    <property type="match status" value="5"/>
</dbReference>
<dbReference type="Pfam" id="PF12796">
    <property type="entry name" value="Ank_2"/>
    <property type="match status" value="2"/>
</dbReference>
<dbReference type="SUPFAM" id="SSF48403">
    <property type="entry name" value="Ankyrin repeat"/>
    <property type="match status" value="1"/>
</dbReference>
<evidence type="ECO:0000256" key="3">
    <source>
        <dbReference type="PROSITE-ProRule" id="PRU00023"/>
    </source>
</evidence>
<gene>
    <name evidence="5" type="ORF">BDV36DRAFT_131018</name>
</gene>
<dbReference type="InterPro" id="IPR002110">
    <property type="entry name" value="Ankyrin_rpt"/>
</dbReference>
<name>A0ABQ6WRI8_9EURO</name>
<feature type="region of interest" description="Disordered" evidence="4">
    <location>
        <begin position="311"/>
        <end position="334"/>
    </location>
</feature>
<dbReference type="PROSITE" id="PS50297">
    <property type="entry name" value="ANK_REP_REGION"/>
    <property type="match status" value="3"/>
</dbReference>
<dbReference type="PANTHER" id="PTHR24171:SF9">
    <property type="entry name" value="ANKYRIN REPEAT DOMAIN-CONTAINING PROTEIN 39"/>
    <property type="match status" value="1"/>
</dbReference>
<evidence type="ECO:0000256" key="2">
    <source>
        <dbReference type="ARBA" id="ARBA00023043"/>
    </source>
</evidence>
<reference evidence="5 6" key="1">
    <citation type="submission" date="2019-04" db="EMBL/GenBank/DDBJ databases">
        <authorList>
            <consortium name="DOE Joint Genome Institute"/>
            <person name="Mondo S."/>
            <person name="Kjaerbolling I."/>
            <person name="Vesth T."/>
            <person name="Frisvad J.C."/>
            <person name="Nybo J.L."/>
            <person name="Theobald S."/>
            <person name="Kildgaard S."/>
            <person name="Isbrandt T."/>
            <person name="Kuo A."/>
            <person name="Sato A."/>
            <person name="Lyhne E.K."/>
            <person name="Kogle M.E."/>
            <person name="Wiebenga A."/>
            <person name="Kun R.S."/>
            <person name="Lubbers R.J."/>
            <person name="Makela M.R."/>
            <person name="Barry K."/>
            <person name="Chovatia M."/>
            <person name="Clum A."/>
            <person name="Daum C."/>
            <person name="Haridas S."/>
            <person name="He G."/>
            <person name="LaButti K."/>
            <person name="Lipzen A."/>
            <person name="Riley R."/>
            <person name="Salamov A."/>
            <person name="Simmons B.A."/>
            <person name="Magnuson J.K."/>
            <person name="Henrissat B."/>
            <person name="Mortensen U.H."/>
            <person name="Larsen T.O."/>
            <person name="Devries R.P."/>
            <person name="Grigoriev I.V."/>
            <person name="Machida M."/>
            <person name="Baker S.E."/>
            <person name="Andersen M.R."/>
            <person name="Cantor M.N."/>
            <person name="Hua S.X."/>
        </authorList>
    </citation>
    <scope>NUCLEOTIDE SEQUENCE [LARGE SCALE GENOMIC DNA]</scope>
    <source>
        <strain evidence="5 6">CBS 117616</strain>
    </source>
</reference>
<accession>A0ABQ6WRI8</accession>
<dbReference type="PROSITE" id="PS50088">
    <property type="entry name" value="ANK_REPEAT"/>
    <property type="match status" value="4"/>
</dbReference>
<keyword evidence="1" id="KW-0677">Repeat</keyword>
<feature type="repeat" description="ANK" evidence="3">
    <location>
        <begin position="60"/>
        <end position="92"/>
    </location>
</feature>
<dbReference type="InterPro" id="IPR036770">
    <property type="entry name" value="Ankyrin_rpt-contain_sf"/>
</dbReference>
<organism evidence="5 6">
    <name type="scientific">Aspergillus pseudocaelatus</name>
    <dbReference type="NCBI Taxonomy" id="1825620"/>
    <lineage>
        <taxon>Eukaryota</taxon>
        <taxon>Fungi</taxon>
        <taxon>Dikarya</taxon>
        <taxon>Ascomycota</taxon>
        <taxon>Pezizomycotina</taxon>
        <taxon>Eurotiomycetes</taxon>
        <taxon>Eurotiomycetidae</taxon>
        <taxon>Eurotiales</taxon>
        <taxon>Aspergillaceae</taxon>
        <taxon>Aspergillus</taxon>
        <taxon>Aspergillus subgen. Circumdati</taxon>
    </lineage>
</organism>
<feature type="repeat" description="ANK" evidence="3">
    <location>
        <begin position="27"/>
        <end position="59"/>
    </location>
</feature>
<sequence>MYAAGRGYEVIVKLLLKGANPNSNDDDNRTPLMYAAARGHEAAVKQILLAGASINSKDKLGATPLHWAAWGQHEAVISLLLENAADVNITDKSYSTPLAWSIERAFDTGIEMFLKNGSEMNYWYRLDIVRHTERRLAGLDILSALAGFTSDDVQIFNPEDIDDKDLNTYQENICALITNDLLEFLMQTVDPDLDPRLENTRRKPLRNRSANEVYKQLFHMWQTLCEVINPLPEIQERNRALQQIRTELQNGGISSEHLEEVTPLLRAVEKRNYTAIRLLLEHGADPTSKGSHGWTPLLLAEKSGDPSIVKLLQLHGGSPNSNPNPSKKRKMPPE</sequence>
<feature type="repeat" description="ANK" evidence="3">
    <location>
        <begin position="259"/>
        <end position="291"/>
    </location>
</feature>
<dbReference type="Proteomes" id="UP000325395">
    <property type="component" value="Unassembled WGS sequence"/>
</dbReference>
<keyword evidence="2 3" id="KW-0040">ANK repeat</keyword>
<feature type="repeat" description="ANK" evidence="3">
    <location>
        <begin position="292"/>
        <end position="324"/>
    </location>
</feature>
<evidence type="ECO:0000256" key="1">
    <source>
        <dbReference type="ARBA" id="ARBA00022737"/>
    </source>
</evidence>
<evidence type="ECO:0000313" key="5">
    <source>
        <dbReference type="EMBL" id="KAE8419715.1"/>
    </source>
</evidence>
<proteinExistence type="predicted"/>
<dbReference type="PANTHER" id="PTHR24171">
    <property type="entry name" value="ANKYRIN REPEAT DOMAIN-CONTAINING PROTEIN 39-RELATED"/>
    <property type="match status" value="1"/>
</dbReference>
<evidence type="ECO:0000313" key="6">
    <source>
        <dbReference type="Proteomes" id="UP000325395"/>
    </source>
</evidence>
<protein>
    <submittedName>
        <fullName evidence="5">Ankyrin repeat-containing domain protein</fullName>
    </submittedName>
</protein>
<dbReference type="EMBL" id="ML735715">
    <property type="protein sequence ID" value="KAE8419715.1"/>
    <property type="molecule type" value="Genomic_DNA"/>
</dbReference>
<dbReference type="PRINTS" id="PR01415">
    <property type="entry name" value="ANKYRIN"/>
</dbReference>
<evidence type="ECO:0000256" key="4">
    <source>
        <dbReference type="SAM" id="MobiDB-lite"/>
    </source>
</evidence>
<dbReference type="Gene3D" id="1.25.40.20">
    <property type="entry name" value="Ankyrin repeat-containing domain"/>
    <property type="match status" value="2"/>
</dbReference>
<keyword evidence="6" id="KW-1185">Reference proteome</keyword>